<keyword evidence="7 11" id="KW-0573">Peptidoglycan synthesis</keyword>
<name>A0A378XID4_9BURK</name>
<comment type="subcellular location">
    <subcellularLocation>
        <location evidence="11">Cell inner membrane</location>
        <topology evidence="11">Multi-pass membrane protein</topology>
    </subcellularLocation>
    <subcellularLocation>
        <location evidence="1">Membrane</location>
        <topology evidence="1">Multi-pass membrane protein</topology>
    </subcellularLocation>
</comment>
<dbReference type="GO" id="GO:0015648">
    <property type="term" value="F:lipid-linked peptidoglycan transporter activity"/>
    <property type="evidence" value="ECO:0007669"/>
    <property type="project" value="TreeGrafter"/>
</dbReference>
<evidence type="ECO:0000256" key="6">
    <source>
        <dbReference type="ARBA" id="ARBA00022960"/>
    </source>
</evidence>
<comment type="similarity">
    <text evidence="11">Belongs to the SEDS family. MrdB/RodA subfamily.</text>
</comment>
<feature type="transmembrane region" description="Helical" evidence="11">
    <location>
        <begin position="183"/>
        <end position="201"/>
    </location>
</feature>
<dbReference type="GO" id="GO:0071555">
    <property type="term" value="P:cell wall organization"/>
    <property type="evidence" value="ECO:0007669"/>
    <property type="project" value="UniProtKB-KW"/>
</dbReference>
<dbReference type="UniPathway" id="UPA00219"/>
<evidence type="ECO:0000313" key="13">
    <source>
        <dbReference type="Proteomes" id="UP000254603"/>
    </source>
</evidence>
<gene>
    <name evidence="11 12" type="primary">mrdB</name>
    <name evidence="11" type="synonym">rodA</name>
    <name evidence="12" type="ORF">NCTC11997_01992</name>
</gene>
<dbReference type="GO" id="GO:0009252">
    <property type="term" value="P:peptidoglycan biosynthetic process"/>
    <property type="evidence" value="ECO:0007669"/>
    <property type="project" value="UniProtKB-UniRule"/>
</dbReference>
<comment type="pathway">
    <text evidence="11">Cell wall biogenesis; peptidoglycan biosynthesis.</text>
</comment>
<keyword evidence="5 11" id="KW-0812">Transmembrane</keyword>
<dbReference type="Proteomes" id="UP000254603">
    <property type="component" value="Unassembled WGS sequence"/>
</dbReference>
<feature type="transmembrane region" description="Helical" evidence="11">
    <location>
        <begin position="284"/>
        <end position="305"/>
    </location>
</feature>
<feature type="transmembrane region" description="Helical" evidence="11">
    <location>
        <begin position="350"/>
        <end position="375"/>
    </location>
</feature>
<evidence type="ECO:0000256" key="8">
    <source>
        <dbReference type="ARBA" id="ARBA00022989"/>
    </source>
</evidence>
<dbReference type="GO" id="GO:0005886">
    <property type="term" value="C:plasma membrane"/>
    <property type="evidence" value="ECO:0007669"/>
    <property type="project" value="UniProtKB-SubCell"/>
</dbReference>
<dbReference type="STRING" id="1122619.GCA_000373745_00379"/>
<keyword evidence="8 11" id="KW-1133">Transmembrane helix</keyword>
<dbReference type="PROSITE" id="PS00428">
    <property type="entry name" value="FTSW_RODA_SPOVE"/>
    <property type="match status" value="1"/>
</dbReference>
<keyword evidence="6 11" id="KW-0133">Cell shape</keyword>
<dbReference type="EMBL" id="UGSB01000001">
    <property type="protein sequence ID" value="SUA56093.1"/>
    <property type="molecule type" value="Genomic_DNA"/>
</dbReference>
<keyword evidence="3 11" id="KW-0328">Glycosyltransferase</keyword>
<feature type="transmembrane region" description="Helical" evidence="11">
    <location>
        <begin position="78"/>
        <end position="96"/>
    </location>
</feature>
<organism evidence="12 13">
    <name type="scientific">Oligella ureolytica</name>
    <dbReference type="NCBI Taxonomy" id="90244"/>
    <lineage>
        <taxon>Bacteria</taxon>
        <taxon>Pseudomonadati</taxon>
        <taxon>Pseudomonadota</taxon>
        <taxon>Betaproteobacteria</taxon>
        <taxon>Burkholderiales</taxon>
        <taxon>Alcaligenaceae</taxon>
        <taxon>Oligella</taxon>
    </lineage>
</organism>
<protein>
    <recommendedName>
        <fullName evidence="11">Peptidoglycan glycosyltransferase MrdB</fullName>
        <shortName evidence="11">PGT</shortName>
        <ecNumber evidence="11">2.4.99.28</ecNumber>
    </recommendedName>
    <alternativeName>
        <fullName evidence="11">Cell elongation protein RodA</fullName>
    </alternativeName>
    <alternativeName>
        <fullName evidence="11">Cell wall polymerase</fullName>
    </alternativeName>
    <alternativeName>
        <fullName evidence="11">Peptidoglycan polymerase</fullName>
        <shortName evidence="11">PG polymerase</shortName>
    </alternativeName>
</protein>
<keyword evidence="10 11" id="KW-0961">Cell wall biogenesis/degradation</keyword>
<evidence type="ECO:0000256" key="3">
    <source>
        <dbReference type="ARBA" id="ARBA00022676"/>
    </source>
</evidence>
<dbReference type="HAMAP" id="MF_02079">
    <property type="entry name" value="PGT_RodA"/>
    <property type="match status" value="1"/>
</dbReference>
<dbReference type="GO" id="GO:0032153">
    <property type="term" value="C:cell division site"/>
    <property type="evidence" value="ECO:0007669"/>
    <property type="project" value="TreeGrafter"/>
</dbReference>
<dbReference type="InterPro" id="IPR011923">
    <property type="entry name" value="RodA/MrdB"/>
</dbReference>
<dbReference type="GO" id="GO:0008955">
    <property type="term" value="F:peptidoglycan glycosyltransferase activity"/>
    <property type="evidence" value="ECO:0007669"/>
    <property type="project" value="UniProtKB-UniRule"/>
</dbReference>
<evidence type="ECO:0000256" key="2">
    <source>
        <dbReference type="ARBA" id="ARBA00022475"/>
    </source>
</evidence>
<keyword evidence="2 11" id="KW-1003">Cell membrane</keyword>
<reference evidence="12 13" key="1">
    <citation type="submission" date="2018-06" db="EMBL/GenBank/DDBJ databases">
        <authorList>
            <consortium name="Pathogen Informatics"/>
            <person name="Doyle S."/>
        </authorList>
    </citation>
    <scope>NUCLEOTIDE SEQUENCE [LARGE SCALE GENOMIC DNA]</scope>
    <source>
        <strain evidence="12 13">NCTC11997</strain>
    </source>
</reference>
<accession>A0A378XID4</accession>
<dbReference type="PANTHER" id="PTHR30474:SF1">
    <property type="entry name" value="PEPTIDOGLYCAN GLYCOSYLTRANSFERASE MRDB"/>
    <property type="match status" value="1"/>
</dbReference>
<dbReference type="GO" id="GO:0008360">
    <property type="term" value="P:regulation of cell shape"/>
    <property type="evidence" value="ECO:0007669"/>
    <property type="project" value="UniProtKB-KW"/>
</dbReference>
<comment type="catalytic activity">
    <reaction evidence="11">
        <text>[GlcNAc-(1-&gt;4)-Mur2Ac(oyl-L-Ala-gamma-D-Glu-L-Lys-D-Ala-D-Ala)](n)-di-trans,octa-cis-undecaprenyl diphosphate + beta-D-GlcNAc-(1-&gt;4)-Mur2Ac(oyl-L-Ala-gamma-D-Glu-L-Lys-D-Ala-D-Ala)-di-trans,octa-cis-undecaprenyl diphosphate = [GlcNAc-(1-&gt;4)-Mur2Ac(oyl-L-Ala-gamma-D-Glu-L-Lys-D-Ala-D-Ala)](n+1)-di-trans,octa-cis-undecaprenyl diphosphate + di-trans,octa-cis-undecaprenyl diphosphate + H(+)</text>
        <dbReference type="Rhea" id="RHEA:23708"/>
        <dbReference type="Rhea" id="RHEA-COMP:9602"/>
        <dbReference type="Rhea" id="RHEA-COMP:9603"/>
        <dbReference type="ChEBI" id="CHEBI:15378"/>
        <dbReference type="ChEBI" id="CHEBI:58405"/>
        <dbReference type="ChEBI" id="CHEBI:60033"/>
        <dbReference type="ChEBI" id="CHEBI:78435"/>
        <dbReference type="EC" id="2.4.99.28"/>
    </reaction>
</comment>
<keyword evidence="4 11" id="KW-0808">Transferase</keyword>
<dbReference type="InterPro" id="IPR018365">
    <property type="entry name" value="Cell_cycle_FtsW-rel_CS"/>
</dbReference>
<keyword evidence="11" id="KW-0997">Cell inner membrane</keyword>
<dbReference type="Pfam" id="PF01098">
    <property type="entry name" value="FTSW_RODA_SPOVE"/>
    <property type="match status" value="1"/>
</dbReference>
<evidence type="ECO:0000256" key="9">
    <source>
        <dbReference type="ARBA" id="ARBA00023136"/>
    </source>
</evidence>
<feature type="transmembrane region" description="Helical" evidence="11">
    <location>
        <begin position="317"/>
        <end position="344"/>
    </location>
</feature>
<dbReference type="EC" id="2.4.99.28" evidence="11"/>
<dbReference type="PANTHER" id="PTHR30474">
    <property type="entry name" value="CELL CYCLE PROTEIN"/>
    <property type="match status" value="1"/>
</dbReference>
<evidence type="ECO:0000256" key="4">
    <source>
        <dbReference type="ARBA" id="ARBA00022679"/>
    </source>
</evidence>
<keyword evidence="9 11" id="KW-0472">Membrane</keyword>
<dbReference type="AlphaFoldDB" id="A0A378XID4"/>
<evidence type="ECO:0000256" key="1">
    <source>
        <dbReference type="ARBA" id="ARBA00004141"/>
    </source>
</evidence>
<feature type="transmembrane region" description="Helical" evidence="11">
    <location>
        <begin position="135"/>
        <end position="154"/>
    </location>
</feature>
<proteinExistence type="inferred from homology"/>
<evidence type="ECO:0000256" key="10">
    <source>
        <dbReference type="ARBA" id="ARBA00023316"/>
    </source>
</evidence>
<feature type="transmembrane region" description="Helical" evidence="11">
    <location>
        <begin position="160"/>
        <end position="178"/>
    </location>
</feature>
<dbReference type="InterPro" id="IPR001182">
    <property type="entry name" value="FtsW/RodA"/>
</dbReference>
<evidence type="ECO:0000256" key="5">
    <source>
        <dbReference type="ARBA" id="ARBA00022692"/>
    </source>
</evidence>
<evidence type="ECO:0000313" key="12">
    <source>
        <dbReference type="EMBL" id="SUA56093.1"/>
    </source>
</evidence>
<evidence type="ECO:0000256" key="7">
    <source>
        <dbReference type="ARBA" id="ARBA00022984"/>
    </source>
</evidence>
<comment type="function">
    <text evidence="11">Peptidoglycan polymerase that is essential for cell wall elongation.</text>
</comment>
<dbReference type="GO" id="GO:0051301">
    <property type="term" value="P:cell division"/>
    <property type="evidence" value="ECO:0007669"/>
    <property type="project" value="InterPro"/>
</dbReference>
<dbReference type="NCBIfam" id="TIGR02210">
    <property type="entry name" value="rodA_shape"/>
    <property type="match status" value="1"/>
</dbReference>
<sequence>MMTKLMSQMLRSLRCFDWPLLLILLAFFGLSMLVMHSAVGSTDYRFAGQLRNFSIAFFAMWIVAMIKPPVLMRLSVPIYIVGLILLVGVEFFGITQKGATRWLNLGVATIQPSEMMKLAMPLMLAWYFDRYRNSLSLMDFMVAIILLMVPFALIIKQPDLGTALLVLASGLVVIYFAGLSFKLIVPVFVLGVSGLTLLIAYQNELCQPGFDWVILHEYQKSRVCTLMDPTTDPLGKGFHTIQAMIAIGSGGVYGKGYMQGTQTHLDFIPERTTDFIFAVYAEEFGLYGCILLLALYTLFLGRGFMIALKAKTQFGRLLAGAITMTFFVYIFVNIGMVMGILPVVGVPLPFMSYGGTALVTLGVACGMLMSISNYVPSVADQRQYLEH</sequence>
<evidence type="ECO:0000256" key="11">
    <source>
        <dbReference type="HAMAP-Rule" id="MF_02079"/>
    </source>
</evidence>